<feature type="compositionally biased region" description="Polar residues" evidence="15">
    <location>
        <begin position="70"/>
        <end position="87"/>
    </location>
</feature>
<feature type="non-terminal residue" evidence="19">
    <location>
        <position position="1"/>
    </location>
</feature>
<dbReference type="PROSITE" id="PS51192">
    <property type="entry name" value="HELICASE_ATP_BIND_1"/>
    <property type="match status" value="1"/>
</dbReference>
<evidence type="ECO:0000256" key="13">
    <source>
        <dbReference type="PROSITE-ProRule" id="PRU00552"/>
    </source>
</evidence>
<evidence type="ECO:0000256" key="7">
    <source>
        <dbReference type="ARBA" id="ARBA00022884"/>
    </source>
</evidence>
<dbReference type="GO" id="GO:0003743">
    <property type="term" value="F:translation initiation factor activity"/>
    <property type="evidence" value="ECO:0007669"/>
    <property type="project" value="UniProtKB-KW"/>
</dbReference>
<dbReference type="Pfam" id="PF00270">
    <property type="entry name" value="DEAD"/>
    <property type="match status" value="1"/>
</dbReference>
<dbReference type="CDD" id="cd17967">
    <property type="entry name" value="DEADc_DDX3_DDX4"/>
    <property type="match status" value="1"/>
</dbReference>
<dbReference type="InterPro" id="IPR014014">
    <property type="entry name" value="RNA_helicase_DEAD_Q_motif"/>
</dbReference>
<keyword evidence="2" id="KW-0648">Protein biosynthesis</keyword>
<evidence type="ECO:0000256" key="10">
    <source>
        <dbReference type="ARBA" id="ARBA00024405"/>
    </source>
</evidence>
<dbReference type="SMART" id="SM00490">
    <property type="entry name" value="HELICc"/>
    <property type="match status" value="1"/>
</dbReference>
<keyword evidence="2" id="KW-0396">Initiation factor</keyword>
<evidence type="ECO:0000259" key="17">
    <source>
        <dbReference type="PROSITE" id="PS51194"/>
    </source>
</evidence>
<protein>
    <recommendedName>
        <fullName evidence="9">ATP-dependent RNA helicase DED1</fullName>
        <ecNumber evidence="1">3.6.4.13</ecNumber>
    </recommendedName>
    <alternativeName>
        <fullName evidence="10">ATP-dependent RNA helicase ded1</fullName>
    </alternativeName>
</protein>
<comment type="catalytic activity">
    <reaction evidence="12">
        <text>ATP + H2O = ADP + phosphate + H(+)</text>
        <dbReference type="Rhea" id="RHEA:13065"/>
        <dbReference type="ChEBI" id="CHEBI:15377"/>
        <dbReference type="ChEBI" id="CHEBI:15378"/>
        <dbReference type="ChEBI" id="CHEBI:30616"/>
        <dbReference type="ChEBI" id="CHEBI:43474"/>
        <dbReference type="ChEBI" id="CHEBI:456216"/>
        <dbReference type="EC" id="3.6.4.13"/>
    </reaction>
</comment>
<comment type="function">
    <text evidence="11">ATP-binding RNA helicase involved in translation initiation. Remodels RNA in response to ADP and ATP concentrations by facilitating disruption, but also formation of RNA duplexes.</text>
</comment>
<dbReference type="VEuPathDB" id="FungiDB:PHYBLDRAFT_130586"/>
<proteinExistence type="inferred from homology"/>
<dbReference type="PROSITE" id="PS51194">
    <property type="entry name" value="HELICASE_CTER"/>
    <property type="match status" value="1"/>
</dbReference>
<feature type="short sequence motif" description="Q motif" evidence="13">
    <location>
        <begin position="306"/>
        <end position="334"/>
    </location>
</feature>
<dbReference type="FunFam" id="3.40.50.300:FF:000397">
    <property type="entry name" value="Probable ATP-dependent RNA helicase DDX4"/>
    <property type="match status" value="1"/>
</dbReference>
<feature type="compositionally biased region" description="Low complexity" evidence="15">
    <location>
        <begin position="206"/>
        <end position="217"/>
    </location>
</feature>
<dbReference type="InParanoid" id="A0A167PML2"/>
<evidence type="ECO:0000259" key="16">
    <source>
        <dbReference type="PROSITE" id="PS51192"/>
    </source>
</evidence>
<evidence type="ECO:0000256" key="5">
    <source>
        <dbReference type="ARBA" id="ARBA00022806"/>
    </source>
</evidence>
<evidence type="ECO:0000256" key="2">
    <source>
        <dbReference type="ARBA" id="ARBA00022540"/>
    </source>
</evidence>
<dbReference type="PROSITE" id="PS51195">
    <property type="entry name" value="Q_MOTIF"/>
    <property type="match status" value="1"/>
</dbReference>
<evidence type="ECO:0000313" key="20">
    <source>
        <dbReference type="Proteomes" id="UP000077315"/>
    </source>
</evidence>
<evidence type="ECO:0000256" key="11">
    <source>
        <dbReference type="ARBA" id="ARBA00025161"/>
    </source>
</evidence>
<evidence type="ECO:0000256" key="14">
    <source>
        <dbReference type="RuleBase" id="RU000492"/>
    </source>
</evidence>
<feature type="compositionally biased region" description="Polar residues" evidence="15">
    <location>
        <begin position="221"/>
        <end position="242"/>
    </location>
</feature>
<dbReference type="STRING" id="763407.A0A167PML2"/>
<dbReference type="InterPro" id="IPR014001">
    <property type="entry name" value="Helicase_ATP-bd"/>
</dbReference>
<keyword evidence="7" id="KW-0694">RNA-binding</keyword>
<dbReference type="InterPro" id="IPR027417">
    <property type="entry name" value="P-loop_NTPase"/>
</dbReference>
<keyword evidence="6 14" id="KW-0067">ATP-binding</keyword>
<feature type="region of interest" description="Disordered" evidence="15">
    <location>
        <begin position="1"/>
        <end position="249"/>
    </location>
</feature>
<name>A0A167PML2_PHYB8</name>
<dbReference type="PROSITE" id="PS00039">
    <property type="entry name" value="DEAD_ATP_HELICASE"/>
    <property type="match status" value="1"/>
</dbReference>
<feature type="compositionally biased region" description="Gly residues" evidence="15">
    <location>
        <begin position="708"/>
        <end position="721"/>
    </location>
</feature>
<dbReference type="PANTHER" id="PTHR47958">
    <property type="entry name" value="ATP-DEPENDENT RNA HELICASE DBP3"/>
    <property type="match status" value="1"/>
</dbReference>
<evidence type="ECO:0000256" key="12">
    <source>
        <dbReference type="ARBA" id="ARBA00047984"/>
    </source>
</evidence>
<sequence length="740" mass="80709">MSNNSNRSAGLNQKMAGMSFNDKENKPNQQAASIGWQNVSTSWNNNRNNTSRHGNQRPSQPGNYAGHNRPNAQQNPGHNQSWQQNPGRPTGTGGWGSSQQNAPVENTQTWESAPLPVTRAAPSNAGWENTKPPAQTNTKQGWESTQPNKPAAPAPSNDGWSSAKPAAPSNSGWGNAEPSKPAAPAPSNDGWSSAKPAAPSNSGWGSAQASKPAAQAPRNDGWNSVKPTAPNNSGWGSAQTTAAAPKDGRGYWENGVHVLAAPNPELEIKLFGTPEATEVTHTGINFEKYADIPVEVKGVDVPEGLKEFTTPPVDKHLFDNIKRARYTTPTPVQKHSIPIVMGGRDLMACAQTGSGKTGGFLFPILSAMFQEGPRDPPKGASDSYMSRKAYPSALILAPTRELTSQIYEEARKFAYRSYVRPCVVYGGADISAQIRQIGRGCDILVATPGRLVDLMERKRISLANVRYLILDEADRMLDMGFEPQIRRIVEGEDMPGVQGRQTLLFSATFPQNIQHLARDFLKEYVFLSVGRVGATSENITQKILLVENDDKRVKLLEVLRQHKEKGLTLVFTETKRTADSLCEYLTFENLPATAIHGDRTQSEREAALDDFRTGRRPILVATAVAARGLDIPNVVHVISFDLPNEIDDYVHRIGRTGRAGNTGIATAFFTRYNRNIAPEMVKLLKEAKQEVPSWLETMQPDPNFVASGGRGRGRGGPGGGFPRRNRDDDIGPRFSNVIFR</sequence>
<dbReference type="GO" id="GO:0005524">
    <property type="term" value="F:ATP binding"/>
    <property type="evidence" value="ECO:0007669"/>
    <property type="project" value="UniProtKB-KW"/>
</dbReference>
<feature type="domain" description="Helicase C-terminal" evidence="17">
    <location>
        <begin position="538"/>
        <end position="699"/>
    </location>
</feature>
<evidence type="ECO:0000256" key="8">
    <source>
        <dbReference type="ARBA" id="ARBA00024358"/>
    </source>
</evidence>
<dbReference type="GO" id="GO:0003724">
    <property type="term" value="F:RNA helicase activity"/>
    <property type="evidence" value="ECO:0007669"/>
    <property type="project" value="UniProtKB-EC"/>
</dbReference>
<keyword evidence="20" id="KW-1185">Reference proteome</keyword>
<dbReference type="Pfam" id="PF00271">
    <property type="entry name" value="Helicase_C"/>
    <property type="match status" value="1"/>
</dbReference>
<evidence type="ECO:0000256" key="3">
    <source>
        <dbReference type="ARBA" id="ARBA00022741"/>
    </source>
</evidence>
<dbReference type="Proteomes" id="UP000077315">
    <property type="component" value="Unassembled WGS sequence"/>
</dbReference>
<dbReference type="EC" id="3.6.4.13" evidence="1"/>
<evidence type="ECO:0000256" key="6">
    <source>
        <dbReference type="ARBA" id="ARBA00022840"/>
    </source>
</evidence>
<evidence type="ECO:0000259" key="18">
    <source>
        <dbReference type="PROSITE" id="PS51195"/>
    </source>
</evidence>
<feature type="compositionally biased region" description="Low complexity" evidence="15">
    <location>
        <begin position="176"/>
        <end position="187"/>
    </location>
</feature>
<dbReference type="GO" id="GO:0016787">
    <property type="term" value="F:hydrolase activity"/>
    <property type="evidence" value="ECO:0007669"/>
    <property type="project" value="UniProtKB-KW"/>
</dbReference>
<feature type="compositionally biased region" description="Low complexity" evidence="15">
    <location>
        <begin position="38"/>
        <end position="52"/>
    </location>
</feature>
<dbReference type="SUPFAM" id="SSF52540">
    <property type="entry name" value="P-loop containing nucleoside triphosphate hydrolases"/>
    <property type="match status" value="1"/>
</dbReference>
<dbReference type="InterPro" id="IPR044763">
    <property type="entry name" value="Ded1/Dbp1_DEADc"/>
</dbReference>
<dbReference type="InterPro" id="IPR001650">
    <property type="entry name" value="Helicase_C-like"/>
</dbReference>
<evidence type="ECO:0000256" key="15">
    <source>
        <dbReference type="SAM" id="MobiDB-lite"/>
    </source>
</evidence>
<accession>A0A167PML2</accession>
<feature type="compositionally biased region" description="Polar residues" evidence="15">
    <location>
        <begin position="1"/>
        <end position="11"/>
    </location>
</feature>
<dbReference type="SMART" id="SM00487">
    <property type="entry name" value="DEXDc"/>
    <property type="match status" value="1"/>
</dbReference>
<feature type="compositionally biased region" description="Polar residues" evidence="15">
    <location>
        <begin position="27"/>
        <end position="37"/>
    </location>
</feature>
<evidence type="ECO:0000256" key="9">
    <source>
        <dbReference type="ARBA" id="ARBA00024397"/>
    </source>
</evidence>
<dbReference type="InterPro" id="IPR000629">
    <property type="entry name" value="RNA-helicase_DEAD-box_CS"/>
</dbReference>
<dbReference type="FunFam" id="3.40.50.300:FF:000008">
    <property type="entry name" value="ATP-dependent RNA helicase RhlB"/>
    <property type="match status" value="1"/>
</dbReference>
<comment type="similarity">
    <text evidence="8">Belongs to the DEAD box helicase family. DDX3/DED1 subfamily.</text>
</comment>
<evidence type="ECO:0000313" key="19">
    <source>
        <dbReference type="EMBL" id="OAD78219.1"/>
    </source>
</evidence>
<feature type="compositionally biased region" description="Polar residues" evidence="15">
    <location>
        <begin position="132"/>
        <end position="148"/>
    </location>
</feature>
<dbReference type="GO" id="GO:0003723">
    <property type="term" value="F:RNA binding"/>
    <property type="evidence" value="ECO:0007669"/>
    <property type="project" value="UniProtKB-KW"/>
</dbReference>
<dbReference type="OrthoDB" id="196131at2759"/>
<dbReference type="CDD" id="cd18787">
    <property type="entry name" value="SF2_C_DEAD"/>
    <property type="match status" value="1"/>
</dbReference>
<keyword evidence="5 14" id="KW-0347">Helicase</keyword>
<organism evidence="19 20">
    <name type="scientific">Phycomyces blakesleeanus (strain ATCC 8743b / DSM 1359 / FGSC 10004 / NBRC 33097 / NRRL 1555)</name>
    <dbReference type="NCBI Taxonomy" id="763407"/>
    <lineage>
        <taxon>Eukaryota</taxon>
        <taxon>Fungi</taxon>
        <taxon>Fungi incertae sedis</taxon>
        <taxon>Mucoromycota</taxon>
        <taxon>Mucoromycotina</taxon>
        <taxon>Mucoromycetes</taxon>
        <taxon>Mucorales</taxon>
        <taxon>Phycomycetaceae</taxon>
        <taxon>Phycomyces</taxon>
    </lineage>
</organism>
<evidence type="ECO:0000256" key="1">
    <source>
        <dbReference type="ARBA" id="ARBA00012552"/>
    </source>
</evidence>
<keyword evidence="4 14" id="KW-0378">Hydrolase</keyword>
<feature type="region of interest" description="Disordered" evidence="15">
    <location>
        <begin position="698"/>
        <end position="740"/>
    </location>
</feature>
<feature type="domain" description="Helicase ATP-binding" evidence="16">
    <location>
        <begin position="337"/>
        <end position="527"/>
    </location>
</feature>
<dbReference type="InterPro" id="IPR011545">
    <property type="entry name" value="DEAD/DEAH_box_helicase_dom"/>
</dbReference>
<dbReference type="EMBL" id="KV440973">
    <property type="protein sequence ID" value="OAD78219.1"/>
    <property type="molecule type" value="Genomic_DNA"/>
</dbReference>
<dbReference type="RefSeq" id="XP_018296259.1">
    <property type="nucleotide sequence ID" value="XM_018429376.1"/>
</dbReference>
<gene>
    <name evidence="19" type="ORF">PHYBLDRAFT_130586</name>
</gene>
<feature type="domain" description="DEAD-box RNA helicase Q" evidence="18">
    <location>
        <begin position="306"/>
        <end position="334"/>
    </location>
</feature>
<dbReference type="AlphaFoldDB" id="A0A167PML2"/>
<keyword evidence="3 14" id="KW-0547">Nucleotide-binding</keyword>
<evidence type="ECO:0000256" key="4">
    <source>
        <dbReference type="ARBA" id="ARBA00022801"/>
    </source>
</evidence>
<reference evidence="20" key="1">
    <citation type="submission" date="2015-06" db="EMBL/GenBank/DDBJ databases">
        <title>Expansion of signal transduction pathways in fungi by whole-genome duplication.</title>
        <authorList>
            <consortium name="DOE Joint Genome Institute"/>
            <person name="Corrochano L.M."/>
            <person name="Kuo A."/>
            <person name="Marcet-Houben M."/>
            <person name="Polaino S."/>
            <person name="Salamov A."/>
            <person name="Villalobos J.M."/>
            <person name="Alvarez M.I."/>
            <person name="Avalos J."/>
            <person name="Benito E.P."/>
            <person name="Benoit I."/>
            <person name="Burger G."/>
            <person name="Camino L.P."/>
            <person name="Canovas D."/>
            <person name="Cerda-Olmedo E."/>
            <person name="Cheng J.-F."/>
            <person name="Dominguez A."/>
            <person name="Elias M."/>
            <person name="Eslava A.P."/>
            <person name="Glaser F."/>
            <person name="Grimwood J."/>
            <person name="Gutierrez G."/>
            <person name="Heitman J."/>
            <person name="Henrissat B."/>
            <person name="Iturriaga E.A."/>
            <person name="Lang B.F."/>
            <person name="Lavin J.L."/>
            <person name="Lee S."/>
            <person name="Li W."/>
            <person name="Lindquist E."/>
            <person name="Lopez-Garcia S."/>
            <person name="Luque E.M."/>
            <person name="Marcos A.T."/>
            <person name="Martin J."/>
            <person name="McCluskey K."/>
            <person name="Medina H.R."/>
            <person name="Miralles-Duran A."/>
            <person name="Miyazaki A."/>
            <person name="Munoz-Torres E."/>
            <person name="Oguiza J.A."/>
            <person name="Ohm R."/>
            <person name="Olmedo M."/>
            <person name="Orejas M."/>
            <person name="Ortiz-Castellanos L."/>
            <person name="Pisabarro A.G."/>
            <person name="Rodriguez-Romero J."/>
            <person name="Ruiz-Herrera J."/>
            <person name="Ruiz-Vazquez R."/>
            <person name="Sanz C."/>
            <person name="Schackwitz W."/>
            <person name="Schmutz J."/>
            <person name="Shahriari M."/>
            <person name="Shelest E."/>
            <person name="Silva-Franco F."/>
            <person name="Soanes D."/>
            <person name="Syed K."/>
            <person name="Tagua V.G."/>
            <person name="Talbot N.J."/>
            <person name="Thon M."/>
            <person name="De vries R.P."/>
            <person name="Wiebenga A."/>
            <person name="Yadav J.S."/>
            <person name="Braun E.L."/>
            <person name="Baker S."/>
            <person name="Garre V."/>
            <person name="Horwitz B."/>
            <person name="Torres-Martinez S."/>
            <person name="Idnurm A."/>
            <person name="Herrera-Estrella A."/>
            <person name="Gabaldon T."/>
            <person name="Grigoriev I.V."/>
        </authorList>
    </citation>
    <scope>NUCLEOTIDE SEQUENCE [LARGE SCALE GENOMIC DNA]</scope>
    <source>
        <strain evidence="20">NRRL 1555(-)</strain>
    </source>
</reference>
<feature type="compositionally biased region" description="Polar residues" evidence="15">
    <location>
        <begin position="97"/>
        <end position="111"/>
    </location>
</feature>
<dbReference type="GeneID" id="28990282"/>
<dbReference type="Gene3D" id="3.40.50.300">
    <property type="entry name" value="P-loop containing nucleotide triphosphate hydrolases"/>
    <property type="match status" value="2"/>
</dbReference>